<feature type="region of interest" description="Disordered" evidence="1">
    <location>
        <begin position="91"/>
        <end position="145"/>
    </location>
</feature>
<name>A0AAD6UT88_9AGAR</name>
<dbReference type="EMBL" id="JARJCW010000101">
    <property type="protein sequence ID" value="KAJ7194123.1"/>
    <property type="molecule type" value="Genomic_DNA"/>
</dbReference>
<keyword evidence="3" id="KW-1185">Reference proteome</keyword>
<evidence type="ECO:0000256" key="1">
    <source>
        <dbReference type="SAM" id="MobiDB-lite"/>
    </source>
</evidence>
<protein>
    <submittedName>
        <fullName evidence="2">Uncharacterized protein</fullName>
    </submittedName>
</protein>
<feature type="compositionally biased region" description="Polar residues" evidence="1">
    <location>
        <begin position="91"/>
        <end position="106"/>
    </location>
</feature>
<gene>
    <name evidence="2" type="ORF">GGX14DRAFT_404906</name>
</gene>
<sequence>MCQEQVIVSRLIRGWSLDIFREAIPNVDEQVEENMGDNACQLRHLQRVNTRLMAKVSPPRSSQWRALRRYRGHNLWRAWLRTLGAGTVPYSSSIKDSATPPQTPRTRISKVDQDGKLAPEMPDEMTDVGGSTQDRPGRQKSRGSYFAHDKAELVQRDYTDKDWKLIAPEELYATLTDDDIRKRKVVHRFPTRRSIILVDRLKVLNRGDAQP</sequence>
<organism evidence="2 3">
    <name type="scientific">Mycena pura</name>
    <dbReference type="NCBI Taxonomy" id="153505"/>
    <lineage>
        <taxon>Eukaryota</taxon>
        <taxon>Fungi</taxon>
        <taxon>Dikarya</taxon>
        <taxon>Basidiomycota</taxon>
        <taxon>Agaricomycotina</taxon>
        <taxon>Agaricomycetes</taxon>
        <taxon>Agaricomycetidae</taxon>
        <taxon>Agaricales</taxon>
        <taxon>Marasmiineae</taxon>
        <taxon>Mycenaceae</taxon>
        <taxon>Mycena</taxon>
    </lineage>
</organism>
<reference evidence="2" key="1">
    <citation type="submission" date="2023-03" db="EMBL/GenBank/DDBJ databases">
        <title>Massive genome expansion in bonnet fungi (Mycena s.s.) driven by repeated elements and novel gene families across ecological guilds.</title>
        <authorList>
            <consortium name="Lawrence Berkeley National Laboratory"/>
            <person name="Harder C.B."/>
            <person name="Miyauchi S."/>
            <person name="Viragh M."/>
            <person name="Kuo A."/>
            <person name="Thoen E."/>
            <person name="Andreopoulos B."/>
            <person name="Lu D."/>
            <person name="Skrede I."/>
            <person name="Drula E."/>
            <person name="Henrissat B."/>
            <person name="Morin E."/>
            <person name="Kohler A."/>
            <person name="Barry K."/>
            <person name="LaButti K."/>
            <person name="Morin E."/>
            <person name="Salamov A."/>
            <person name="Lipzen A."/>
            <person name="Mereny Z."/>
            <person name="Hegedus B."/>
            <person name="Baldrian P."/>
            <person name="Stursova M."/>
            <person name="Weitz H."/>
            <person name="Taylor A."/>
            <person name="Grigoriev I.V."/>
            <person name="Nagy L.G."/>
            <person name="Martin F."/>
            <person name="Kauserud H."/>
        </authorList>
    </citation>
    <scope>NUCLEOTIDE SEQUENCE</scope>
    <source>
        <strain evidence="2">9144</strain>
    </source>
</reference>
<accession>A0AAD6UT88</accession>
<proteinExistence type="predicted"/>
<evidence type="ECO:0000313" key="3">
    <source>
        <dbReference type="Proteomes" id="UP001219525"/>
    </source>
</evidence>
<dbReference type="AlphaFoldDB" id="A0AAD6UT88"/>
<evidence type="ECO:0000313" key="2">
    <source>
        <dbReference type="EMBL" id="KAJ7194123.1"/>
    </source>
</evidence>
<dbReference type="Proteomes" id="UP001219525">
    <property type="component" value="Unassembled WGS sequence"/>
</dbReference>
<comment type="caution">
    <text evidence="2">The sequence shown here is derived from an EMBL/GenBank/DDBJ whole genome shotgun (WGS) entry which is preliminary data.</text>
</comment>